<evidence type="ECO:0008006" key="3">
    <source>
        <dbReference type="Google" id="ProtNLM"/>
    </source>
</evidence>
<accession>A0A9R1W1Z6</accession>
<proteinExistence type="predicted"/>
<name>A0A9R1W1Z6_LACSA</name>
<reference evidence="1 2" key="1">
    <citation type="journal article" date="2017" name="Nat. Commun.">
        <title>Genome assembly with in vitro proximity ligation data and whole-genome triplication in lettuce.</title>
        <authorList>
            <person name="Reyes-Chin-Wo S."/>
            <person name="Wang Z."/>
            <person name="Yang X."/>
            <person name="Kozik A."/>
            <person name="Arikit S."/>
            <person name="Song C."/>
            <person name="Xia L."/>
            <person name="Froenicke L."/>
            <person name="Lavelle D.O."/>
            <person name="Truco M.J."/>
            <person name="Xia R."/>
            <person name="Zhu S."/>
            <person name="Xu C."/>
            <person name="Xu H."/>
            <person name="Xu X."/>
            <person name="Cox K."/>
            <person name="Korf I."/>
            <person name="Meyers B.C."/>
            <person name="Michelmore R.W."/>
        </authorList>
    </citation>
    <scope>NUCLEOTIDE SEQUENCE [LARGE SCALE GENOMIC DNA]</scope>
    <source>
        <strain evidence="2">cv. Salinas</strain>
        <tissue evidence="1">Seedlings</tissue>
    </source>
</reference>
<keyword evidence="2" id="KW-1185">Reference proteome</keyword>
<protein>
    <recommendedName>
        <fullName evidence="3">Reverse transcriptase domain-containing protein</fullName>
    </recommendedName>
</protein>
<dbReference type="EMBL" id="NBSK02000003">
    <property type="protein sequence ID" value="KAJ0215583.1"/>
    <property type="molecule type" value="Genomic_DNA"/>
</dbReference>
<sequence length="91" mass="10536">MAWLLVLQVVESRLELNPRLATWKATLEEKGLCINIAKTKYRCYNFSGNQRGDKLEVCINDHVLHLMEIFRYLGSMSHKNEGVDDDVTHCI</sequence>
<gene>
    <name evidence="1" type="ORF">LSAT_V11C300120150</name>
</gene>
<dbReference type="Proteomes" id="UP000235145">
    <property type="component" value="Unassembled WGS sequence"/>
</dbReference>
<comment type="caution">
    <text evidence="1">The sequence shown here is derived from an EMBL/GenBank/DDBJ whole genome shotgun (WGS) entry which is preliminary data.</text>
</comment>
<dbReference type="AlphaFoldDB" id="A0A9R1W1Z6"/>
<evidence type="ECO:0000313" key="2">
    <source>
        <dbReference type="Proteomes" id="UP000235145"/>
    </source>
</evidence>
<evidence type="ECO:0000313" key="1">
    <source>
        <dbReference type="EMBL" id="KAJ0215583.1"/>
    </source>
</evidence>
<organism evidence="1 2">
    <name type="scientific">Lactuca sativa</name>
    <name type="common">Garden lettuce</name>
    <dbReference type="NCBI Taxonomy" id="4236"/>
    <lineage>
        <taxon>Eukaryota</taxon>
        <taxon>Viridiplantae</taxon>
        <taxon>Streptophyta</taxon>
        <taxon>Embryophyta</taxon>
        <taxon>Tracheophyta</taxon>
        <taxon>Spermatophyta</taxon>
        <taxon>Magnoliopsida</taxon>
        <taxon>eudicotyledons</taxon>
        <taxon>Gunneridae</taxon>
        <taxon>Pentapetalae</taxon>
        <taxon>asterids</taxon>
        <taxon>campanulids</taxon>
        <taxon>Asterales</taxon>
        <taxon>Asteraceae</taxon>
        <taxon>Cichorioideae</taxon>
        <taxon>Cichorieae</taxon>
        <taxon>Lactucinae</taxon>
        <taxon>Lactuca</taxon>
    </lineage>
</organism>